<proteinExistence type="predicted"/>
<feature type="region of interest" description="Disordered" evidence="1">
    <location>
        <begin position="144"/>
        <end position="167"/>
    </location>
</feature>
<dbReference type="Pfam" id="PF14420">
    <property type="entry name" value="Clr5"/>
    <property type="match status" value="1"/>
</dbReference>
<dbReference type="InterPro" id="IPR025676">
    <property type="entry name" value="Clr5_dom"/>
</dbReference>
<dbReference type="EMBL" id="KZ821254">
    <property type="protein sequence ID" value="PYH42182.1"/>
    <property type="molecule type" value="Genomic_DNA"/>
</dbReference>
<evidence type="ECO:0000259" key="2">
    <source>
        <dbReference type="Pfam" id="PF14420"/>
    </source>
</evidence>
<feature type="region of interest" description="Disordered" evidence="1">
    <location>
        <begin position="38"/>
        <end position="103"/>
    </location>
</feature>
<dbReference type="OrthoDB" id="5308957at2759"/>
<accession>A0A319A428</accession>
<keyword evidence="4" id="KW-1185">Reference proteome</keyword>
<feature type="region of interest" description="Disordered" evidence="1">
    <location>
        <begin position="308"/>
        <end position="335"/>
    </location>
</feature>
<evidence type="ECO:0000313" key="3">
    <source>
        <dbReference type="EMBL" id="PYH42182.1"/>
    </source>
</evidence>
<dbReference type="RefSeq" id="XP_025428164.1">
    <property type="nucleotide sequence ID" value="XM_025570540.1"/>
</dbReference>
<evidence type="ECO:0000256" key="1">
    <source>
        <dbReference type="SAM" id="MobiDB-lite"/>
    </source>
</evidence>
<feature type="compositionally biased region" description="Low complexity" evidence="1">
    <location>
        <begin position="158"/>
        <end position="167"/>
    </location>
</feature>
<gene>
    <name evidence="3" type="ORF">BP01DRAFT_138422</name>
</gene>
<protein>
    <recommendedName>
        <fullName evidence="2">Clr5 domain-containing protein</fullName>
    </recommendedName>
</protein>
<dbReference type="GeneID" id="37071768"/>
<dbReference type="AlphaFoldDB" id="A0A319A428"/>
<feature type="compositionally biased region" description="Basic residues" evidence="1">
    <location>
        <begin position="49"/>
        <end position="65"/>
    </location>
</feature>
<reference evidence="3 4" key="1">
    <citation type="submission" date="2016-12" db="EMBL/GenBank/DDBJ databases">
        <title>The genomes of Aspergillus section Nigri reveals drivers in fungal speciation.</title>
        <authorList>
            <consortium name="DOE Joint Genome Institute"/>
            <person name="Vesth T.C."/>
            <person name="Nybo J."/>
            <person name="Theobald S."/>
            <person name="Brandl J."/>
            <person name="Frisvad J.C."/>
            <person name="Nielsen K.F."/>
            <person name="Lyhne E.K."/>
            <person name="Kogle M.E."/>
            <person name="Kuo A."/>
            <person name="Riley R."/>
            <person name="Clum A."/>
            <person name="Nolan M."/>
            <person name="Lipzen A."/>
            <person name="Salamov A."/>
            <person name="Henrissat B."/>
            <person name="Wiebenga A."/>
            <person name="De Vries R.P."/>
            <person name="Grigoriev I.V."/>
            <person name="Mortensen U.H."/>
            <person name="Andersen M.R."/>
            <person name="Baker S.E."/>
        </authorList>
    </citation>
    <scope>NUCLEOTIDE SEQUENCE [LARGE SCALE GENOMIC DNA]</scope>
    <source>
        <strain evidence="3 4">JOP 1030-1</strain>
    </source>
</reference>
<feature type="domain" description="Clr5" evidence="2">
    <location>
        <begin position="7"/>
        <end position="58"/>
    </location>
</feature>
<evidence type="ECO:0000313" key="4">
    <source>
        <dbReference type="Proteomes" id="UP000248349"/>
    </source>
</evidence>
<organism evidence="3 4">
    <name type="scientific">Aspergillus saccharolyticus JOP 1030-1</name>
    <dbReference type="NCBI Taxonomy" id="1450539"/>
    <lineage>
        <taxon>Eukaryota</taxon>
        <taxon>Fungi</taxon>
        <taxon>Dikarya</taxon>
        <taxon>Ascomycota</taxon>
        <taxon>Pezizomycotina</taxon>
        <taxon>Eurotiomycetes</taxon>
        <taxon>Eurotiomycetidae</taxon>
        <taxon>Eurotiales</taxon>
        <taxon>Aspergillaceae</taxon>
        <taxon>Aspergillus</taxon>
        <taxon>Aspergillus subgen. Circumdati</taxon>
    </lineage>
</organism>
<name>A0A319A428_9EURO</name>
<dbReference type="Proteomes" id="UP000248349">
    <property type="component" value="Unassembled WGS sequence"/>
</dbReference>
<sequence>MKNSIPSDVWERKKALIAQLYKDEEWPLKQVIKKIRSEDFNPSETQLRSRLKKWRVTKPSRQTRKKSNDSQQEGSGDDSSREDGSPHCRATTVSPKSRHHIRSAATENHLPESDWFMNGSFAPHDDLPATVSLDHAWAPVLSQHSPSNIPSKQRESSHASVVVPSSSVSHTSPLLDDVLLNPTTSMPPGFHEHPYCFTAEPYMQTPASTAATAGPIQWSMPQWYSMPMDHEAQAPPMPFYTAAPLSPPIDPAMHLISPTVSQRIYAPRTPSRRRVSDLRDDGAQLWKRTMSAPYVQDTAAGHARLEQKGLQSTSVDRKASLPSKPASPHNMGLMTPPPSFFPPGQHSAMCAPVYNYPGPEPLVHRPPSIDF</sequence>